<dbReference type="SMART" id="SM00360">
    <property type="entry name" value="RRM"/>
    <property type="match status" value="1"/>
</dbReference>
<reference evidence="6" key="1">
    <citation type="submission" date="2024-06" db="EMBL/GenBank/DDBJ databases">
        <authorList>
            <person name="Ryan C."/>
        </authorList>
    </citation>
    <scope>NUCLEOTIDE SEQUENCE [LARGE SCALE GENOMIC DNA]</scope>
</reference>
<protein>
    <recommendedName>
        <fullName evidence="4">RRM domain-containing protein</fullName>
    </recommendedName>
</protein>
<evidence type="ECO:0000256" key="1">
    <source>
        <dbReference type="ARBA" id="ARBA00022884"/>
    </source>
</evidence>
<name>A0ABC9BJI6_9POAL</name>
<gene>
    <name evidence="5" type="ORF">URODEC1_LOCUS64999</name>
</gene>
<dbReference type="InterPro" id="IPR000504">
    <property type="entry name" value="RRM_dom"/>
</dbReference>
<evidence type="ECO:0000256" key="3">
    <source>
        <dbReference type="SAM" id="MobiDB-lite"/>
    </source>
</evidence>
<evidence type="ECO:0000256" key="2">
    <source>
        <dbReference type="PROSITE-ProRule" id="PRU00176"/>
    </source>
</evidence>
<dbReference type="GO" id="GO:0003723">
    <property type="term" value="F:RNA binding"/>
    <property type="evidence" value="ECO:0007669"/>
    <property type="project" value="UniProtKB-UniRule"/>
</dbReference>
<evidence type="ECO:0000313" key="6">
    <source>
        <dbReference type="Proteomes" id="UP001497457"/>
    </source>
</evidence>
<dbReference type="SUPFAM" id="SSF54928">
    <property type="entry name" value="RNA-binding domain, RBD"/>
    <property type="match status" value="1"/>
</dbReference>
<accession>A0ABC9BJI6</accession>
<dbReference type="InterPro" id="IPR012677">
    <property type="entry name" value="Nucleotide-bd_a/b_plait_sf"/>
</dbReference>
<feature type="domain" description="RRM" evidence="4">
    <location>
        <begin position="190"/>
        <end position="275"/>
    </location>
</feature>
<organism evidence="5 6">
    <name type="scientific">Urochloa decumbens</name>
    <dbReference type="NCBI Taxonomy" id="240449"/>
    <lineage>
        <taxon>Eukaryota</taxon>
        <taxon>Viridiplantae</taxon>
        <taxon>Streptophyta</taxon>
        <taxon>Embryophyta</taxon>
        <taxon>Tracheophyta</taxon>
        <taxon>Spermatophyta</taxon>
        <taxon>Magnoliopsida</taxon>
        <taxon>Liliopsida</taxon>
        <taxon>Poales</taxon>
        <taxon>Poaceae</taxon>
        <taxon>PACMAD clade</taxon>
        <taxon>Panicoideae</taxon>
        <taxon>Panicodae</taxon>
        <taxon>Paniceae</taxon>
        <taxon>Melinidinae</taxon>
        <taxon>Urochloa</taxon>
    </lineage>
</organism>
<evidence type="ECO:0000313" key="5">
    <source>
        <dbReference type="EMBL" id="CAL5000717.1"/>
    </source>
</evidence>
<dbReference type="PROSITE" id="PS50102">
    <property type="entry name" value="RRM"/>
    <property type="match status" value="1"/>
</dbReference>
<evidence type="ECO:0000259" key="4">
    <source>
        <dbReference type="PROSITE" id="PS50102"/>
    </source>
</evidence>
<proteinExistence type="predicted"/>
<sequence length="355" mass="37859">MAAENYWRYADARQQQQAMVAAAAAAAGMAPAATVAAAQTVGGAAGGMNPQAAAAAAAAMAQQAAAPPLKRARPDFGDVSGGQDMTGYYPRETDRAGYHSLRDNEAIGASYDRYLRNGMASVGASDTSRAAGMGAGMAASMGAGMAAGMGAGMAGYGVDERRMMGVVGMDSRGMGYGGRPEPPLPPDASSTLYIEGLPANCTRREVSHIFRPFVGFREVRLVNKESRHPGGDPHVLCFVDFDNPAQATIALEALQGDNTYICGYGECISVYLFKFSEMQFPILVKFCYIYLHLLLVCCEACFEICNHICPSFIYLILCKFCNIAFSQIVRLVYSGKSTCSLLHYGLRQSEHFLTS</sequence>
<dbReference type="AlphaFoldDB" id="A0ABC9BJI6"/>
<feature type="region of interest" description="Disordered" evidence="3">
    <location>
        <begin position="69"/>
        <end position="91"/>
    </location>
</feature>
<dbReference type="Gene3D" id="3.30.70.330">
    <property type="match status" value="1"/>
</dbReference>
<dbReference type="EMBL" id="OZ075136">
    <property type="protein sequence ID" value="CAL5000717.1"/>
    <property type="molecule type" value="Genomic_DNA"/>
</dbReference>
<reference evidence="5 6" key="2">
    <citation type="submission" date="2024-10" db="EMBL/GenBank/DDBJ databases">
        <authorList>
            <person name="Ryan C."/>
        </authorList>
    </citation>
    <scope>NUCLEOTIDE SEQUENCE [LARGE SCALE GENOMIC DNA]</scope>
</reference>
<dbReference type="Pfam" id="PF00076">
    <property type="entry name" value="RRM_1"/>
    <property type="match status" value="1"/>
</dbReference>
<keyword evidence="1 2" id="KW-0694">RNA-binding</keyword>
<dbReference type="CDD" id="cd21618">
    <property type="entry name" value="RRM_AtNSRA_like"/>
    <property type="match status" value="1"/>
</dbReference>
<dbReference type="Proteomes" id="UP001497457">
    <property type="component" value="Chromosome 26rd"/>
</dbReference>
<dbReference type="InterPro" id="IPR035979">
    <property type="entry name" value="RBD_domain_sf"/>
</dbReference>
<keyword evidence="6" id="KW-1185">Reference proteome</keyword>
<dbReference type="PANTHER" id="PTHR10501">
    <property type="entry name" value="U1 SMALL NUCLEAR RIBONUCLEOPROTEIN A/U2 SMALL NUCLEAR RIBONUCLEOPROTEIN B"/>
    <property type="match status" value="1"/>
</dbReference>